<organism evidence="2 3">
    <name type="scientific">Ceratopteris richardii</name>
    <name type="common">Triangle waterfern</name>
    <dbReference type="NCBI Taxonomy" id="49495"/>
    <lineage>
        <taxon>Eukaryota</taxon>
        <taxon>Viridiplantae</taxon>
        <taxon>Streptophyta</taxon>
        <taxon>Embryophyta</taxon>
        <taxon>Tracheophyta</taxon>
        <taxon>Polypodiopsida</taxon>
        <taxon>Polypodiidae</taxon>
        <taxon>Polypodiales</taxon>
        <taxon>Pteridineae</taxon>
        <taxon>Pteridaceae</taxon>
        <taxon>Parkerioideae</taxon>
        <taxon>Ceratopteris</taxon>
    </lineage>
</organism>
<dbReference type="PANTHER" id="PTHR37745:SF1">
    <property type="entry name" value="EXPRESSED PROTEIN"/>
    <property type="match status" value="1"/>
</dbReference>
<keyword evidence="3" id="KW-1185">Reference proteome</keyword>
<gene>
    <name evidence="2" type="ORF">KP509_23G057500</name>
</gene>
<dbReference type="EMBL" id="CM035428">
    <property type="protein sequence ID" value="KAH7302121.1"/>
    <property type="molecule type" value="Genomic_DNA"/>
</dbReference>
<protein>
    <submittedName>
        <fullName evidence="2">Uncharacterized protein</fullName>
    </submittedName>
</protein>
<dbReference type="PANTHER" id="PTHR37745">
    <property type="entry name" value="EXPRESSED PROTEIN"/>
    <property type="match status" value="1"/>
</dbReference>
<reference evidence="2 3" key="1">
    <citation type="submission" date="2021-08" db="EMBL/GenBank/DDBJ databases">
        <title>WGS assembly of Ceratopteris richardii.</title>
        <authorList>
            <person name="Marchant D.B."/>
            <person name="Chen G."/>
            <person name="Jenkins J."/>
            <person name="Shu S."/>
            <person name="Leebens-Mack J."/>
            <person name="Grimwood J."/>
            <person name="Schmutz J."/>
            <person name="Soltis P."/>
            <person name="Soltis D."/>
            <person name="Chen Z.-H."/>
        </authorList>
    </citation>
    <scope>NUCLEOTIDE SEQUENCE [LARGE SCALE GENOMIC DNA]</scope>
    <source>
        <strain evidence="2">Whitten #5841</strain>
        <tissue evidence="2">Leaf</tissue>
    </source>
</reference>
<name>A0A8T2S205_CERRI</name>
<dbReference type="OrthoDB" id="1893723at2759"/>
<evidence type="ECO:0000313" key="2">
    <source>
        <dbReference type="EMBL" id="KAH7302121.1"/>
    </source>
</evidence>
<evidence type="ECO:0000313" key="3">
    <source>
        <dbReference type="Proteomes" id="UP000825935"/>
    </source>
</evidence>
<comment type="caution">
    <text evidence="2">The sequence shown here is derived from an EMBL/GenBank/DDBJ whole genome shotgun (WGS) entry which is preliminary data.</text>
</comment>
<dbReference type="OMA" id="EGRITKM"/>
<evidence type="ECO:0000256" key="1">
    <source>
        <dbReference type="SAM" id="MobiDB-lite"/>
    </source>
</evidence>
<dbReference type="AlphaFoldDB" id="A0A8T2S205"/>
<sequence>MADAFGTPELVDMMYQKAYDHIRLHYLQHRDESPPSQSAVSVNEGEPELESDAEEPLPNPGSTLIDPEPYVSTQFYTFNSASHHLMVQCILQCRYASPNEIRGATSPSVLQSWRGVWKDRNEDTAYTTGWKRIQDKLNARIDTDGREMLYFKNSPHQFIPHINQWQNIIYSFHGDADLQHLGVKDTIERIKQVWTVGAKLYGIPESYIKVCVASCPVCCSSEMSAHQKQSSKRRRFEYTESFEVQAKEVPQRLQQLAAKHQVVLCIRQKYIRFKPFLAEVKDYCCHRAGEPNVKKPGVLKRKRYSSKRCGCGFRIRAIVPITNYSEKEKTFSYQEEGQAIFKLFAVHSGHEPGPHEGSARIMHRLVGSSGLSMDIITPDVQEEELSTIQYVKDDLQVREVITQQVHELCLELQSLDGKLSSLSQEALNKLSQDLASMTHRIRNIEIQQSQGLLMSKANSNNIILNHPELDSWGGDHCRDKQETIVDSHLEQGFDSALESDVHWDRQSLSHPNVEDGGRQGSARVKCANFVSDGVSTARDSHTCNAESQQGVSIDTDMTLVGMQVDNYYQDSEKWYEGMSCGLDSSTDDLTHSVSTGFRNSII</sequence>
<feature type="region of interest" description="Disordered" evidence="1">
    <location>
        <begin position="32"/>
        <end position="64"/>
    </location>
</feature>
<accession>A0A8T2S205</accession>
<dbReference type="Proteomes" id="UP000825935">
    <property type="component" value="Chromosome 23"/>
</dbReference>
<proteinExistence type="predicted"/>
<feature type="compositionally biased region" description="Acidic residues" evidence="1">
    <location>
        <begin position="45"/>
        <end position="55"/>
    </location>
</feature>